<dbReference type="KEGG" id="moo:BWL13_01527"/>
<keyword evidence="1" id="KW-0812">Transmembrane</keyword>
<accession>A0A031G065</accession>
<evidence type="ECO:0000313" key="2">
    <source>
        <dbReference type="EMBL" id="EZP29866.1"/>
    </source>
</evidence>
<dbReference type="RefSeq" id="WP_036309191.1">
    <property type="nucleotide sequence ID" value="NZ_CP031421.1"/>
</dbReference>
<evidence type="ECO:0000256" key="1">
    <source>
        <dbReference type="SAM" id="Phobius"/>
    </source>
</evidence>
<dbReference type="PATRIC" id="fig|273677.3.peg.483"/>
<sequence>MPLRRGFFFWLLPSAVVLPLWLLIGWIVSDAGGWALAWVLIVAIPSVLVGQLVLTLLIRSRGTVRHTRTVSWWDAAGVGFWHVLTIGVGFFNQAWFWPLLIAATVVFFAVFWSSLRQLLQEAGPSVILRRYTAAADRGRADPSVVVLEEKRDPLR</sequence>
<dbReference type="Proteomes" id="UP000024001">
    <property type="component" value="Unassembled WGS sequence"/>
</dbReference>
<dbReference type="GeneID" id="91431909"/>
<feature type="transmembrane region" description="Helical" evidence="1">
    <location>
        <begin position="96"/>
        <end position="115"/>
    </location>
</feature>
<evidence type="ECO:0000313" key="3">
    <source>
        <dbReference type="Proteomes" id="UP000024001"/>
    </source>
</evidence>
<dbReference type="AlphaFoldDB" id="A0A031G065"/>
<feature type="transmembrane region" description="Helical" evidence="1">
    <location>
        <begin position="70"/>
        <end position="90"/>
    </location>
</feature>
<dbReference type="eggNOG" id="ENOG5034792">
    <property type="taxonomic scope" value="Bacteria"/>
</dbReference>
<proteinExistence type="predicted"/>
<keyword evidence="1" id="KW-1133">Transmembrane helix</keyword>
<reference evidence="2 3" key="1">
    <citation type="submission" date="2014-03" db="EMBL/GenBank/DDBJ databases">
        <title>Draft Genome Sequences of 13 Willow Endophytes.</title>
        <authorList>
            <person name="Gan H.Y."/>
            <person name="Gan H.M."/>
            <person name="Savka M.A."/>
            <person name="Hudson A.O."/>
        </authorList>
    </citation>
    <scope>NUCLEOTIDE SEQUENCE [LARGE SCALE GENOMIC DNA]</scope>
    <source>
        <strain evidence="2 3">RIT293</strain>
    </source>
</reference>
<name>A0A031G065_9MICO</name>
<keyword evidence="3" id="KW-1185">Reference proteome</keyword>
<protein>
    <submittedName>
        <fullName evidence="2">Putative oxidoreductase</fullName>
    </submittedName>
</protein>
<dbReference type="EMBL" id="JFYO01000001">
    <property type="protein sequence ID" value="EZP29866.1"/>
    <property type="molecule type" value="Genomic_DNA"/>
</dbReference>
<dbReference type="OrthoDB" id="5115907at2"/>
<comment type="caution">
    <text evidence="2">The sequence shown here is derived from an EMBL/GenBank/DDBJ whole genome shotgun (WGS) entry which is preliminary data.</text>
</comment>
<organism evidence="2 3">
    <name type="scientific">Microbacterium oleivorans</name>
    <dbReference type="NCBI Taxonomy" id="273677"/>
    <lineage>
        <taxon>Bacteria</taxon>
        <taxon>Bacillati</taxon>
        <taxon>Actinomycetota</taxon>
        <taxon>Actinomycetes</taxon>
        <taxon>Micrococcales</taxon>
        <taxon>Microbacteriaceae</taxon>
        <taxon>Microbacterium</taxon>
    </lineage>
</organism>
<feature type="transmembrane region" description="Helical" evidence="1">
    <location>
        <begin position="34"/>
        <end position="58"/>
    </location>
</feature>
<feature type="transmembrane region" description="Helical" evidence="1">
    <location>
        <begin position="7"/>
        <end position="28"/>
    </location>
</feature>
<gene>
    <name evidence="2" type="ORF">BW34_00494</name>
</gene>
<keyword evidence="1" id="KW-0472">Membrane</keyword>